<dbReference type="PANTHER" id="PTHR45782:SF4">
    <property type="entry name" value="MITOCHONDRIAL RIBOSOME-ASSOCIATED GTPASE 1"/>
    <property type="match status" value="1"/>
</dbReference>
<dbReference type="STRING" id="1423724.FC32_GL001120"/>
<proteinExistence type="inferred from homology"/>
<comment type="function">
    <text evidence="4">Required for a late step of 50S ribosomal subunit assembly. Has GTPase activity.</text>
</comment>
<evidence type="ECO:0000313" key="8">
    <source>
        <dbReference type="Proteomes" id="UP000051324"/>
    </source>
</evidence>
<evidence type="ECO:0000256" key="4">
    <source>
        <dbReference type="PIRNR" id="PIRNR006230"/>
    </source>
</evidence>
<dbReference type="GO" id="GO:0003924">
    <property type="term" value="F:GTPase activity"/>
    <property type="evidence" value="ECO:0007669"/>
    <property type="project" value="TreeGrafter"/>
</dbReference>
<dbReference type="GO" id="GO:0005737">
    <property type="term" value="C:cytoplasm"/>
    <property type="evidence" value="ECO:0007669"/>
    <property type="project" value="UniProtKB-SubCell"/>
</dbReference>
<evidence type="ECO:0000256" key="5">
    <source>
        <dbReference type="PIRSR" id="PIRSR006230-1"/>
    </source>
</evidence>
<dbReference type="InterPro" id="IPR027417">
    <property type="entry name" value="P-loop_NTPase"/>
</dbReference>
<dbReference type="PATRIC" id="fig|1423724.4.peg.1165"/>
<feature type="binding site" evidence="5">
    <location>
        <begin position="136"/>
        <end position="141"/>
    </location>
    <ligand>
        <name>GTP</name>
        <dbReference type="ChEBI" id="CHEBI:37565"/>
    </ligand>
</feature>
<dbReference type="GO" id="GO:0006412">
    <property type="term" value="P:translation"/>
    <property type="evidence" value="ECO:0007669"/>
    <property type="project" value="TreeGrafter"/>
</dbReference>
<dbReference type="Gene3D" id="3.40.50.300">
    <property type="entry name" value="P-loop containing nucleotide triphosphate hydrolases"/>
    <property type="match status" value="1"/>
</dbReference>
<dbReference type="EMBL" id="AZFT01000053">
    <property type="protein sequence ID" value="KRL83854.1"/>
    <property type="molecule type" value="Genomic_DNA"/>
</dbReference>
<comment type="similarity">
    <text evidence="4">Belongs to the TRAFAC class YlqF/YawG GTPase family. MTG1 subfamily.</text>
</comment>
<dbReference type="InterPro" id="IPR006073">
    <property type="entry name" value="GTP-bd"/>
</dbReference>
<protein>
    <recommendedName>
        <fullName evidence="1 4">Ribosome biogenesis GTPase A</fullName>
    </recommendedName>
</protein>
<dbReference type="PIRSF" id="PIRSF006230">
    <property type="entry name" value="MG442"/>
    <property type="match status" value="1"/>
</dbReference>
<dbReference type="PROSITE" id="PS51721">
    <property type="entry name" value="G_CP"/>
    <property type="match status" value="1"/>
</dbReference>
<comment type="subcellular location">
    <subcellularLocation>
        <location evidence="4">Cytoplasm</location>
    </subcellularLocation>
</comment>
<keyword evidence="2 4" id="KW-0547">Nucleotide-binding</keyword>
<dbReference type="GO" id="GO:0005525">
    <property type="term" value="F:GTP binding"/>
    <property type="evidence" value="ECO:0007669"/>
    <property type="project" value="UniProtKB-KW"/>
</dbReference>
<dbReference type="InterPro" id="IPR030378">
    <property type="entry name" value="G_CP_dom"/>
</dbReference>
<dbReference type="InterPro" id="IPR019991">
    <property type="entry name" value="GTP-bd_ribosome_bgen"/>
</dbReference>
<dbReference type="InterPro" id="IPR016478">
    <property type="entry name" value="GTPase_MTG1"/>
</dbReference>
<keyword evidence="3 4" id="KW-0342">GTP-binding</keyword>
<dbReference type="PANTHER" id="PTHR45782">
    <property type="entry name" value="MITOCHONDRIAL RIBOSOME-ASSOCIATED GTPASE 1"/>
    <property type="match status" value="1"/>
</dbReference>
<dbReference type="FunFam" id="3.40.50.300:FF:000590">
    <property type="entry name" value="Ribosome biogenesis GTPase A"/>
    <property type="match status" value="1"/>
</dbReference>
<comment type="caution">
    <text evidence="7">The sequence shown here is derived from an EMBL/GenBank/DDBJ whole genome shotgun (WGS) entry which is preliminary data.</text>
</comment>
<dbReference type="eggNOG" id="COG1161">
    <property type="taxonomic scope" value="Bacteria"/>
</dbReference>
<dbReference type="SUPFAM" id="SSF52540">
    <property type="entry name" value="P-loop containing nucleoside triphosphate hydrolases"/>
    <property type="match status" value="1"/>
</dbReference>
<evidence type="ECO:0000259" key="6">
    <source>
        <dbReference type="PROSITE" id="PS51721"/>
    </source>
</evidence>
<name>A0A0R1TSK1_9LACO</name>
<feature type="binding site" evidence="5">
    <location>
        <begin position="93"/>
        <end position="94"/>
    </location>
    <ligand>
        <name>GTP</name>
        <dbReference type="ChEBI" id="CHEBI:37565"/>
    </ligand>
</feature>
<organism evidence="7 8">
    <name type="scientific">Ligilactobacillus apodemi DSM 16634 = JCM 16172</name>
    <dbReference type="NCBI Taxonomy" id="1423724"/>
    <lineage>
        <taxon>Bacteria</taxon>
        <taxon>Bacillati</taxon>
        <taxon>Bacillota</taxon>
        <taxon>Bacilli</taxon>
        <taxon>Lactobacillales</taxon>
        <taxon>Lactobacillaceae</taxon>
        <taxon>Ligilactobacillus</taxon>
    </lineage>
</organism>
<feature type="binding site" evidence="5">
    <location>
        <position position="180"/>
    </location>
    <ligand>
        <name>GTP</name>
        <dbReference type="ChEBI" id="CHEBI:37565"/>
    </ligand>
</feature>
<evidence type="ECO:0000313" key="7">
    <source>
        <dbReference type="EMBL" id="KRL83854.1"/>
    </source>
</evidence>
<feature type="domain" description="CP-type G" evidence="6">
    <location>
        <begin position="18"/>
        <end position="184"/>
    </location>
</feature>
<keyword evidence="8" id="KW-1185">Reference proteome</keyword>
<dbReference type="AlphaFoldDB" id="A0A0R1TSK1"/>
<dbReference type="CDD" id="cd01856">
    <property type="entry name" value="YlqF"/>
    <property type="match status" value="1"/>
</dbReference>
<accession>A0A0R1TSK1</accession>
<gene>
    <name evidence="7" type="ORF">FC32_GL001120</name>
</gene>
<dbReference type="Pfam" id="PF01926">
    <property type="entry name" value="MMR_HSR1"/>
    <property type="match status" value="1"/>
</dbReference>
<keyword evidence="4" id="KW-0963">Cytoplasm</keyword>
<reference evidence="7 8" key="1">
    <citation type="journal article" date="2015" name="Genome Announc.">
        <title>Expanding the biotechnology potential of lactobacilli through comparative genomics of 213 strains and associated genera.</title>
        <authorList>
            <person name="Sun Z."/>
            <person name="Harris H.M."/>
            <person name="McCann A."/>
            <person name="Guo C."/>
            <person name="Argimon S."/>
            <person name="Zhang W."/>
            <person name="Yang X."/>
            <person name="Jeffery I.B."/>
            <person name="Cooney J.C."/>
            <person name="Kagawa T.F."/>
            <person name="Liu W."/>
            <person name="Song Y."/>
            <person name="Salvetti E."/>
            <person name="Wrobel A."/>
            <person name="Rasinkangas P."/>
            <person name="Parkhill J."/>
            <person name="Rea M.C."/>
            <person name="O'Sullivan O."/>
            <person name="Ritari J."/>
            <person name="Douillard F.P."/>
            <person name="Paul Ross R."/>
            <person name="Yang R."/>
            <person name="Briner A.E."/>
            <person name="Felis G.E."/>
            <person name="de Vos W.M."/>
            <person name="Barrangou R."/>
            <person name="Klaenhammer T.R."/>
            <person name="Caufield P.W."/>
            <person name="Cui Y."/>
            <person name="Zhang H."/>
            <person name="O'Toole P.W."/>
        </authorList>
    </citation>
    <scope>NUCLEOTIDE SEQUENCE [LARGE SCALE GENOMIC DNA]</scope>
    <source>
        <strain evidence="7 8">DSM 16634</strain>
    </source>
</reference>
<evidence type="ECO:0000256" key="1">
    <source>
        <dbReference type="ARBA" id="ARBA00014898"/>
    </source>
</evidence>
<evidence type="ECO:0000256" key="2">
    <source>
        <dbReference type="ARBA" id="ARBA00022741"/>
    </source>
</evidence>
<sequence length="290" mass="32677">MKGLDKMAIIQWFPGHMAKALRQVKENLKLVDIVLELVDARLPESSRNPQLKDLLEDKPSIVVLTKMDLADPKETRKWIEYYESMGQPAVAINSVQGSLKVIDKKIKEVLAEKLANKKARGILSQRIKVMCIGIPNVGKSTLLNHLVKKNVAQVGNRPGVTKSQQWLKAGKDLQLLDTPGILWPKFEDPIVGKKLALTGAIKDTLYAKDDVALYEIEEFNAKNPQALIERYKLTPETLELPTVEVLLEITKKLGFRDDYDRASERLIFDCRKGKLGRYTLDSVPKDPAKV</sequence>
<dbReference type="Proteomes" id="UP000051324">
    <property type="component" value="Unassembled WGS sequence"/>
</dbReference>
<dbReference type="InterPro" id="IPR023179">
    <property type="entry name" value="GTP-bd_ortho_bundle_sf"/>
</dbReference>
<dbReference type="Gene3D" id="1.10.1580.10">
    <property type="match status" value="1"/>
</dbReference>
<evidence type="ECO:0000256" key="3">
    <source>
        <dbReference type="ARBA" id="ARBA00023134"/>
    </source>
</evidence>
<dbReference type="NCBIfam" id="TIGR03596">
    <property type="entry name" value="GTPase_YlqF"/>
    <property type="match status" value="1"/>
</dbReference>